<sequence>MTAPAIANPLTRLMHALDMASRAAQRNDEAIFNEWVDELRSLNATDAQIVDALQWGRSKYMGSAPHWTTR</sequence>
<accession>A0A2U8UJE4</accession>
<evidence type="ECO:0000313" key="1">
    <source>
        <dbReference type="EMBL" id="AWN03671.1"/>
    </source>
</evidence>
<dbReference type="KEGG" id="vg:54992215"/>
<dbReference type="Proteomes" id="UP000246975">
    <property type="component" value="Segment"/>
</dbReference>
<name>A0A2U8UJE4_9CAUD</name>
<dbReference type="RefSeq" id="YP_009801697.1">
    <property type="nucleotide sequence ID" value="NC_047974.1"/>
</dbReference>
<organism evidence="1 2">
    <name type="scientific">Gordonia phage Jace</name>
    <dbReference type="NCBI Taxonomy" id="2182360"/>
    <lineage>
        <taxon>Viruses</taxon>
        <taxon>Duplodnaviria</taxon>
        <taxon>Heunggongvirae</taxon>
        <taxon>Uroviricota</taxon>
        <taxon>Caudoviricetes</taxon>
        <taxon>Jacevirus</taxon>
        <taxon>Jacevirus jace</taxon>
    </lineage>
</organism>
<proteinExistence type="predicted"/>
<dbReference type="EMBL" id="MH153804">
    <property type="protein sequence ID" value="AWN03671.1"/>
    <property type="molecule type" value="Genomic_DNA"/>
</dbReference>
<dbReference type="GeneID" id="54992215"/>
<protein>
    <submittedName>
        <fullName evidence="1">Uncharacterized protein</fullName>
    </submittedName>
</protein>
<evidence type="ECO:0000313" key="2">
    <source>
        <dbReference type="Proteomes" id="UP000246975"/>
    </source>
</evidence>
<reference evidence="1 2" key="1">
    <citation type="submission" date="2018-03" db="EMBL/GenBank/DDBJ databases">
        <authorList>
            <person name="Garlena R.A."/>
            <person name="Russell D.A."/>
            <person name="Pope W.H."/>
            <person name="Jacobs-Sera D."/>
            <person name="Hatfull G.F."/>
        </authorList>
    </citation>
    <scope>NUCLEOTIDE SEQUENCE [LARGE SCALE GENOMIC DNA]</scope>
</reference>
<keyword evidence="2" id="KW-1185">Reference proteome</keyword>
<gene>
    <name evidence="1" type="primary">51</name>
    <name evidence="1" type="ORF">PBI_JACE_51</name>
</gene>